<dbReference type="AlphaFoldDB" id="A0A5C5WBP5"/>
<name>A0A5C5WBP5_9BACT</name>
<feature type="region of interest" description="Disordered" evidence="1">
    <location>
        <begin position="108"/>
        <end position="127"/>
    </location>
</feature>
<feature type="region of interest" description="Disordered" evidence="1">
    <location>
        <begin position="134"/>
        <end position="157"/>
    </location>
</feature>
<feature type="chain" id="PRO_5022673057" evidence="2">
    <location>
        <begin position="26"/>
        <end position="157"/>
    </location>
</feature>
<gene>
    <name evidence="3" type="ORF">Pla111_00890</name>
</gene>
<dbReference type="Proteomes" id="UP000318995">
    <property type="component" value="Unassembled WGS sequence"/>
</dbReference>
<organism evidence="3 4">
    <name type="scientific">Botrimarina hoheduenensis</name>
    <dbReference type="NCBI Taxonomy" id="2528000"/>
    <lineage>
        <taxon>Bacteria</taxon>
        <taxon>Pseudomonadati</taxon>
        <taxon>Planctomycetota</taxon>
        <taxon>Planctomycetia</taxon>
        <taxon>Pirellulales</taxon>
        <taxon>Lacipirellulaceae</taxon>
        <taxon>Botrimarina</taxon>
    </lineage>
</organism>
<keyword evidence="2" id="KW-0732">Signal</keyword>
<feature type="signal peptide" evidence="2">
    <location>
        <begin position="1"/>
        <end position="25"/>
    </location>
</feature>
<feature type="region of interest" description="Disordered" evidence="1">
    <location>
        <begin position="64"/>
        <end position="91"/>
    </location>
</feature>
<evidence type="ECO:0000256" key="2">
    <source>
        <dbReference type="SAM" id="SignalP"/>
    </source>
</evidence>
<reference evidence="3 4" key="1">
    <citation type="submission" date="2019-02" db="EMBL/GenBank/DDBJ databases">
        <title>Deep-cultivation of Planctomycetes and their phenomic and genomic characterization uncovers novel biology.</title>
        <authorList>
            <person name="Wiegand S."/>
            <person name="Jogler M."/>
            <person name="Boedeker C."/>
            <person name="Pinto D."/>
            <person name="Vollmers J."/>
            <person name="Rivas-Marin E."/>
            <person name="Kohn T."/>
            <person name="Peeters S.H."/>
            <person name="Heuer A."/>
            <person name="Rast P."/>
            <person name="Oberbeckmann S."/>
            <person name="Bunk B."/>
            <person name="Jeske O."/>
            <person name="Meyerdierks A."/>
            <person name="Storesund J.E."/>
            <person name="Kallscheuer N."/>
            <person name="Luecker S."/>
            <person name="Lage O.M."/>
            <person name="Pohl T."/>
            <person name="Merkel B.J."/>
            <person name="Hornburger P."/>
            <person name="Mueller R.-W."/>
            <person name="Bruemmer F."/>
            <person name="Labrenz M."/>
            <person name="Spormann A.M."/>
            <person name="Op Den Camp H."/>
            <person name="Overmann J."/>
            <person name="Amann R."/>
            <person name="Jetten M.S.M."/>
            <person name="Mascher T."/>
            <person name="Medema M.H."/>
            <person name="Devos D.P."/>
            <person name="Kaster A.-K."/>
            <person name="Ovreas L."/>
            <person name="Rohde M."/>
            <person name="Galperin M.Y."/>
            <person name="Jogler C."/>
        </authorList>
    </citation>
    <scope>NUCLEOTIDE SEQUENCE [LARGE SCALE GENOMIC DNA]</scope>
    <source>
        <strain evidence="3 4">Pla111</strain>
    </source>
</reference>
<sequence length="157" mass="17019" precursor="true">MSRPQRILLGLSALLIVAAALNAPAAAEETPVPPQAGEPMVDSPWFNMSWPKVSMPEINWKPWASADAKPDSKPRENPVAQTLERVSDMSGRAAESVRAGWGSMVSKLPFGQGSNRAGKTASKDEPGFFARMFQPEPSRGSETVTEFLAQDRPSQVR</sequence>
<protein>
    <submittedName>
        <fullName evidence="3">Uncharacterized protein</fullName>
    </submittedName>
</protein>
<keyword evidence="4" id="KW-1185">Reference proteome</keyword>
<evidence type="ECO:0000256" key="1">
    <source>
        <dbReference type="SAM" id="MobiDB-lite"/>
    </source>
</evidence>
<proteinExistence type="predicted"/>
<dbReference type="EMBL" id="SJPH01000001">
    <property type="protein sequence ID" value="TWT48326.1"/>
    <property type="molecule type" value="Genomic_DNA"/>
</dbReference>
<accession>A0A5C5WBP5</accession>
<evidence type="ECO:0000313" key="3">
    <source>
        <dbReference type="EMBL" id="TWT48326.1"/>
    </source>
</evidence>
<evidence type="ECO:0000313" key="4">
    <source>
        <dbReference type="Proteomes" id="UP000318995"/>
    </source>
</evidence>
<dbReference type="OrthoDB" id="282737at2"/>
<dbReference type="RefSeq" id="WP_146570323.1">
    <property type="nucleotide sequence ID" value="NZ_SJPH01000001.1"/>
</dbReference>
<comment type="caution">
    <text evidence="3">The sequence shown here is derived from an EMBL/GenBank/DDBJ whole genome shotgun (WGS) entry which is preliminary data.</text>
</comment>